<evidence type="ECO:0000259" key="8">
    <source>
        <dbReference type="Pfam" id="PF25147"/>
    </source>
</evidence>
<dbReference type="PANTHER" id="PTHR12640">
    <property type="entry name" value="RIBOPHORIN II"/>
    <property type="match status" value="1"/>
</dbReference>
<dbReference type="InterPro" id="IPR008814">
    <property type="entry name" value="Swp1"/>
</dbReference>
<feature type="transmembrane region" description="Helical" evidence="7">
    <location>
        <begin position="295"/>
        <end position="318"/>
    </location>
</feature>
<keyword evidence="2 7" id="KW-0812">Transmembrane</keyword>
<keyword evidence="10" id="KW-1185">Reference proteome</keyword>
<gene>
    <name evidence="9" type="ORF">J3D65DRAFT_682526</name>
</gene>
<comment type="subcellular location">
    <subcellularLocation>
        <location evidence="1">Endoplasmic reticulum membrane</location>
        <topology evidence="1">Multi-pass membrane protein</topology>
    </subcellularLocation>
</comment>
<dbReference type="Proteomes" id="UP001360953">
    <property type="component" value="Unassembled WGS sequence"/>
</dbReference>
<evidence type="ECO:0000256" key="4">
    <source>
        <dbReference type="ARBA" id="ARBA00022824"/>
    </source>
</evidence>
<comment type="caution">
    <text evidence="9">The sequence shown here is derived from an EMBL/GenBank/DDBJ whole genome shotgun (WGS) entry which is preliminary data.</text>
</comment>
<protein>
    <submittedName>
        <fullName evidence="9">Oligosaccharyltransferase subunit Ribophorin II-domain-containing protein</fullName>
    </submittedName>
</protein>
<dbReference type="EMBL" id="JBBPEH010000001">
    <property type="protein sequence ID" value="KAK7544333.1"/>
    <property type="molecule type" value="Genomic_DNA"/>
</dbReference>
<evidence type="ECO:0000256" key="3">
    <source>
        <dbReference type="ARBA" id="ARBA00022729"/>
    </source>
</evidence>
<keyword evidence="6 7" id="KW-0472">Membrane</keyword>
<feature type="transmembrane region" description="Helical" evidence="7">
    <location>
        <begin position="260"/>
        <end position="283"/>
    </location>
</feature>
<organism evidence="9 10">
    <name type="scientific">Phyllosticta citribraziliensis</name>
    <dbReference type="NCBI Taxonomy" id="989973"/>
    <lineage>
        <taxon>Eukaryota</taxon>
        <taxon>Fungi</taxon>
        <taxon>Dikarya</taxon>
        <taxon>Ascomycota</taxon>
        <taxon>Pezizomycotina</taxon>
        <taxon>Dothideomycetes</taxon>
        <taxon>Dothideomycetes incertae sedis</taxon>
        <taxon>Botryosphaeriales</taxon>
        <taxon>Phyllostictaceae</taxon>
        <taxon>Phyllosticta</taxon>
    </lineage>
</organism>
<dbReference type="Pfam" id="PF25147">
    <property type="entry name" value="Ribophorin_II_C"/>
    <property type="match status" value="1"/>
</dbReference>
<dbReference type="RefSeq" id="XP_066659568.1">
    <property type="nucleotide sequence ID" value="XM_066803761.1"/>
</dbReference>
<proteinExistence type="predicted"/>
<evidence type="ECO:0000256" key="5">
    <source>
        <dbReference type="ARBA" id="ARBA00022989"/>
    </source>
</evidence>
<keyword evidence="3" id="KW-0732">Signal</keyword>
<evidence type="ECO:0000313" key="9">
    <source>
        <dbReference type="EMBL" id="KAK7544333.1"/>
    </source>
</evidence>
<sequence>MRREVIALVPSNGNVDGCGVGFHSGHGRDGVELFVVATHATYELEDGLVPCSSRPSASQPSSTPQYPNWPTMRFSFVSTLLLAGASAVSAASSWGFDDASLTVQAKGAGVGGGVKEKLDPKAPLSKPIALGATDTLKIILTTVDGKKAKRPHQAFLTVTDPKTGLEDAFALSVKDNGKAKVELTQKELPYQFLTTSSPLQASLVIGSFGSSEPYNSVVFDLDVQRDPNVPLAIPDPPVRYGKKDEIHHIFKEDPRNPPRVITLVFAAAVAAALPVLLITWVALGANVNHLPKALGAAPASHALFFGSIVALEGIFFLYYTCWNLFQTLPAVGAVGVVALLSGSRALSEVQERRFAGQR</sequence>
<keyword evidence="4" id="KW-0256">Endoplasmic reticulum</keyword>
<name>A0ABR1M8X9_9PEZI</name>
<evidence type="ECO:0000256" key="1">
    <source>
        <dbReference type="ARBA" id="ARBA00004477"/>
    </source>
</evidence>
<keyword evidence="5 7" id="KW-1133">Transmembrane helix</keyword>
<evidence type="ECO:0000256" key="7">
    <source>
        <dbReference type="SAM" id="Phobius"/>
    </source>
</evidence>
<dbReference type="GeneID" id="92036667"/>
<reference evidence="9 10" key="1">
    <citation type="submission" date="2024-04" db="EMBL/GenBank/DDBJ databases">
        <title>Phyllosticta paracitricarpa is synonymous to the EU quarantine fungus P. citricarpa based on phylogenomic analyses.</title>
        <authorList>
            <consortium name="Lawrence Berkeley National Laboratory"/>
            <person name="Van ingen-buijs V.A."/>
            <person name="Van westerhoven A.C."/>
            <person name="Haridas S."/>
            <person name="Skiadas P."/>
            <person name="Martin F."/>
            <person name="Groenewald J.Z."/>
            <person name="Crous P.W."/>
            <person name="Seidl M.F."/>
        </authorList>
    </citation>
    <scope>NUCLEOTIDE SEQUENCE [LARGE SCALE GENOMIC DNA]</scope>
    <source>
        <strain evidence="9 10">CPC 17464</strain>
    </source>
</reference>
<evidence type="ECO:0000256" key="2">
    <source>
        <dbReference type="ARBA" id="ARBA00022692"/>
    </source>
</evidence>
<evidence type="ECO:0000256" key="6">
    <source>
        <dbReference type="ARBA" id="ARBA00023136"/>
    </source>
</evidence>
<feature type="domain" description="Ribophorin II C-terminal" evidence="8">
    <location>
        <begin position="250"/>
        <end position="353"/>
    </location>
</feature>
<dbReference type="PANTHER" id="PTHR12640:SF0">
    <property type="entry name" value="DOLICHYL-DIPHOSPHOOLIGOSACCHARIDE--PROTEIN GLYCOSYLTRANSFERASE SUBUNIT 2"/>
    <property type="match status" value="1"/>
</dbReference>
<accession>A0ABR1M8X9</accession>
<evidence type="ECO:0000313" key="10">
    <source>
        <dbReference type="Proteomes" id="UP001360953"/>
    </source>
</evidence>
<dbReference type="InterPro" id="IPR056790">
    <property type="entry name" value="Ribophorin_II_C"/>
</dbReference>